<evidence type="ECO:0000313" key="6">
    <source>
        <dbReference type="Proteomes" id="UP000813463"/>
    </source>
</evidence>
<evidence type="ECO:0000256" key="2">
    <source>
        <dbReference type="ARBA" id="ARBA00022741"/>
    </source>
</evidence>
<evidence type="ECO:0000259" key="5">
    <source>
        <dbReference type="PROSITE" id="PS50011"/>
    </source>
</evidence>
<dbReference type="RefSeq" id="XP_056687429.1">
    <property type="nucleotide sequence ID" value="XM_056831451.1"/>
</dbReference>
<name>A0ABM3QVP4_SPIOL</name>
<dbReference type="InterPro" id="IPR000719">
    <property type="entry name" value="Prot_kinase_dom"/>
</dbReference>
<dbReference type="InterPro" id="IPR008271">
    <property type="entry name" value="Ser/Thr_kinase_AS"/>
</dbReference>
<dbReference type="InterPro" id="IPR052059">
    <property type="entry name" value="CR_Ser/Thr_kinase"/>
</dbReference>
<reference evidence="7" key="2">
    <citation type="submission" date="2025-08" db="UniProtKB">
        <authorList>
            <consortium name="RefSeq"/>
        </authorList>
    </citation>
    <scope>IDENTIFICATION</scope>
    <source>
        <tissue evidence="7">Leaf</tissue>
    </source>
</reference>
<sequence length="132" mass="14781">MIHRDVKSNNILLDANLDARIADFGVAKMMIKNNKTVYDCRFSWLHSSCNTSEMNDLKAGAELLDIILSKVLLEFVEIKNVPEGEKGNLRVSFSKKQPDILFNAKKTMSILSESGEKQAAGDELMLCFDCAH</sequence>
<feature type="domain" description="Protein kinase" evidence="5">
    <location>
        <begin position="1"/>
        <end position="132"/>
    </location>
</feature>
<dbReference type="InterPro" id="IPR057458">
    <property type="entry name" value="GRDP_C2"/>
</dbReference>
<protein>
    <submittedName>
        <fullName evidence="7">Proline-rich receptor-like protein kinase PERK4</fullName>
    </submittedName>
</protein>
<dbReference type="GeneID" id="130462682"/>
<dbReference type="PANTHER" id="PTHR47973">
    <property type="entry name" value="CYSTEINE-RICH RECEPTOR-LIKE PROTEIN KINASE 3"/>
    <property type="match status" value="1"/>
</dbReference>
<evidence type="ECO:0000256" key="4">
    <source>
        <dbReference type="ARBA" id="ARBA00022840"/>
    </source>
</evidence>
<keyword evidence="4" id="KW-0067">ATP-binding</keyword>
<keyword evidence="6" id="KW-1185">Reference proteome</keyword>
<evidence type="ECO:0000313" key="7">
    <source>
        <dbReference type="RefSeq" id="XP_056687429.1"/>
    </source>
</evidence>
<organism evidence="6 7">
    <name type="scientific">Spinacia oleracea</name>
    <name type="common">Spinach</name>
    <dbReference type="NCBI Taxonomy" id="3562"/>
    <lineage>
        <taxon>Eukaryota</taxon>
        <taxon>Viridiplantae</taxon>
        <taxon>Streptophyta</taxon>
        <taxon>Embryophyta</taxon>
        <taxon>Tracheophyta</taxon>
        <taxon>Spermatophyta</taxon>
        <taxon>Magnoliopsida</taxon>
        <taxon>eudicotyledons</taxon>
        <taxon>Gunneridae</taxon>
        <taxon>Pentapetalae</taxon>
        <taxon>Caryophyllales</taxon>
        <taxon>Chenopodiaceae</taxon>
        <taxon>Chenopodioideae</taxon>
        <taxon>Anserineae</taxon>
        <taxon>Spinacia</taxon>
    </lineage>
</organism>
<reference evidence="6" key="1">
    <citation type="journal article" date="2021" name="Nat. Commun.">
        <title>Genomic analyses provide insights into spinach domestication and the genetic basis of agronomic traits.</title>
        <authorList>
            <person name="Cai X."/>
            <person name="Sun X."/>
            <person name="Xu C."/>
            <person name="Sun H."/>
            <person name="Wang X."/>
            <person name="Ge C."/>
            <person name="Zhang Z."/>
            <person name="Wang Q."/>
            <person name="Fei Z."/>
            <person name="Jiao C."/>
            <person name="Wang Q."/>
        </authorList>
    </citation>
    <scope>NUCLEOTIDE SEQUENCE [LARGE SCALE GENOMIC DNA]</scope>
    <source>
        <strain evidence="6">cv. Varoflay</strain>
    </source>
</reference>
<accession>A0ABM3QVP4</accession>
<keyword evidence="3" id="KW-0418">Kinase</keyword>
<dbReference type="Gene3D" id="1.10.510.10">
    <property type="entry name" value="Transferase(Phosphotransferase) domain 1"/>
    <property type="match status" value="1"/>
</dbReference>
<evidence type="ECO:0000256" key="3">
    <source>
        <dbReference type="ARBA" id="ARBA00022777"/>
    </source>
</evidence>
<keyword evidence="2" id="KW-0547">Nucleotide-binding</keyword>
<dbReference type="SUPFAM" id="SSF56112">
    <property type="entry name" value="Protein kinase-like (PK-like)"/>
    <property type="match status" value="1"/>
</dbReference>
<evidence type="ECO:0000256" key="1">
    <source>
        <dbReference type="ARBA" id="ARBA00022679"/>
    </source>
</evidence>
<keyword evidence="1" id="KW-0808">Transferase</keyword>
<dbReference type="PROSITE" id="PS50011">
    <property type="entry name" value="PROTEIN_KINASE_DOM"/>
    <property type="match status" value="1"/>
</dbReference>
<dbReference type="PROSITE" id="PS00108">
    <property type="entry name" value="PROTEIN_KINASE_ST"/>
    <property type="match status" value="1"/>
</dbReference>
<dbReference type="Pfam" id="PF25334">
    <property type="entry name" value="C2_GRDP"/>
    <property type="match status" value="1"/>
</dbReference>
<gene>
    <name evidence="7" type="primary">LOC130462682</name>
</gene>
<proteinExistence type="predicted"/>
<dbReference type="Pfam" id="PF00069">
    <property type="entry name" value="Pkinase"/>
    <property type="match status" value="1"/>
</dbReference>
<dbReference type="Proteomes" id="UP000813463">
    <property type="component" value="Chromosome 1"/>
</dbReference>
<dbReference type="InterPro" id="IPR011009">
    <property type="entry name" value="Kinase-like_dom_sf"/>
</dbReference>